<evidence type="ECO:0000313" key="3">
    <source>
        <dbReference type="Proteomes" id="UP000324222"/>
    </source>
</evidence>
<evidence type="ECO:0000256" key="1">
    <source>
        <dbReference type="SAM" id="MobiDB-lite"/>
    </source>
</evidence>
<reference evidence="2 3" key="1">
    <citation type="submission" date="2019-05" db="EMBL/GenBank/DDBJ databases">
        <title>Another draft genome of Portunus trituberculatus and its Hox gene families provides insights of decapod evolution.</title>
        <authorList>
            <person name="Jeong J.-H."/>
            <person name="Song I."/>
            <person name="Kim S."/>
            <person name="Choi T."/>
            <person name="Kim D."/>
            <person name="Ryu S."/>
            <person name="Kim W."/>
        </authorList>
    </citation>
    <scope>NUCLEOTIDE SEQUENCE [LARGE SCALE GENOMIC DNA]</scope>
    <source>
        <tissue evidence="2">Muscle</tissue>
    </source>
</reference>
<accession>A0A5B7ESR7</accession>
<dbReference type="EMBL" id="VSRR010003258">
    <property type="protein sequence ID" value="MPC35364.1"/>
    <property type="molecule type" value="Genomic_DNA"/>
</dbReference>
<keyword evidence="3" id="KW-1185">Reference proteome</keyword>
<gene>
    <name evidence="2" type="ORF">E2C01_028786</name>
</gene>
<name>A0A5B7ESR7_PORTR</name>
<protein>
    <submittedName>
        <fullName evidence="2">Uncharacterized protein</fullName>
    </submittedName>
</protein>
<proteinExistence type="predicted"/>
<sequence>MNAEQYLHTIKRETDQDKRGSSKTHKGELQSCTTTLSLRTIGGSLLARAIKLKTREPAITHLRVACASYADEEMSSMELFLFLTPQKIRQRGAQNYPSIFICH</sequence>
<feature type="compositionally biased region" description="Basic and acidic residues" evidence="1">
    <location>
        <begin position="10"/>
        <end position="28"/>
    </location>
</feature>
<dbReference type="Proteomes" id="UP000324222">
    <property type="component" value="Unassembled WGS sequence"/>
</dbReference>
<feature type="region of interest" description="Disordered" evidence="1">
    <location>
        <begin position="1"/>
        <end position="28"/>
    </location>
</feature>
<dbReference type="AlphaFoldDB" id="A0A5B7ESR7"/>
<comment type="caution">
    <text evidence="2">The sequence shown here is derived from an EMBL/GenBank/DDBJ whole genome shotgun (WGS) entry which is preliminary data.</text>
</comment>
<evidence type="ECO:0000313" key="2">
    <source>
        <dbReference type="EMBL" id="MPC35364.1"/>
    </source>
</evidence>
<organism evidence="2 3">
    <name type="scientific">Portunus trituberculatus</name>
    <name type="common">Swimming crab</name>
    <name type="synonym">Neptunus trituberculatus</name>
    <dbReference type="NCBI Taxonomy" id="210409"/>
    <lineage>
        <taxon>Eukaryota</taxon>
        <taxon>Metazoa</taxon>
        <taxon>Ecdysozoa</taxon>
        <taxon>Arthropoda</taxon>
        <taxon>Crustacea</taxon>
        <taxon>Multicrustacea</taxon>
        <taxon>Malacostraca</taxon>
        <taxon>Eumalacostraca</taxon>
        <taxon>Eucarida</taxon>
        <taxon>Decapoda</taxon>
        <taxon>Pleocyemata</taxon>
        <taxon>Brachyura</taxon>
        <taxon>Eubrachyura</taxon>
        <taxon>Portunoidea</taxon>
        <taxon>Portunidae</taxon>
        <taxon>Portuninae</taxon>
        <taxon>Portunus</taxon>
    </lineage>
</organism>